<comment type="similarity">
    <text evidence="1 6">Belongs to the universal ribosomal protein uS3 family.</text>
</comment>
<dbReference type="InterPro" id="IPR001351">
    <property type="entry name" value="Ribosomal_uS3_C"/>
</dbReference>
<evidence type="ECO:0000256" key="5">
    <source>
        <dbReference type="ARBA" id="ARBA00023274"/>
    </source>
</evidence>
<comment type="caution">
    <text evidence="9">The sequence shown here is derived from an EMBL/GenBank/DDBJ whole genome shotgun (WGS) entry which is preliminary data.</text>
</comment>
<evidence type="ECO:0000313" key="9">
    <source>
        <dbReference type="EMBL" id="HIK00486.1"/>
    </source>
</evidence>
<dbReference type="Pfam" id="PF00189">
    <property type="entry name" value="Ribosomal_S3_C"/>
    <property type="match status" value="1"/>
</dbReference>
<name>A0A832XIA2_9ARCH</name>
<dbReference type="PANTHER" id="PTHR11760">
    <property type="entry name" value="30S/40S RIBOSOMAL PROTEIN S3"/>
    <property type="match status" value="1"/>
</dbReference>
<keyword evidence="4 6" id="KW-0689">Ribosomal protein</keyword>
<dbReference type="Gene3D" id="3.30.300.20">
    <property type="match status" value="1"/>
</dbReference>
<dbReference type="FunFam" id="3.30.300.20:FF:000001">
    <property type="entry name" value="30S ribosomal protein S3"/>
    <property type="match status" value="1"/>
</dbReference>
<evidence type="ECO:0000259" key="8">
    <source>
        <dbReference type="PROSITE" id="PS50823"/>
    </source>
</evidence>
<protein>
    <recommendedName>
        <fullName evidence="6">Small ribosomal subunit protein uS3</fullName>
    </recommendedName>
</protein>
<dbReference type="NCBIfam" id="NF003219">
    <property type="entry name" value="PRK04191.1"/>
    <property type="match status" value="1"/>
</dbReference>
<comment type="subunit">
    <text evidence="6">Part of the 30S ribosomal subunit.</text>
</comment>
<organism evidence="9 10">
    <name type="scientific">Candidatus Naiadarchaeum limnaeum</name>
    <dbReference type="NCBI Taxonomy" id="2756139"/>
    <lineage>
        <taxon>Archaea</taxon>
        <taxon>Candidatus Undinarchaeota</taxon>
        <taxon>Candidatus Undinarchaeia</taxon>
        <taxon>Candidatus Naiadarchaeales</taxon>
        <taxon>Candidatus Naiadarchaeaceae</taxon>
        <taxon>Candidatus Naiadarchaeum</taxon>
    </lineage>
</organism>
<dbReference type="GO" id="GO:0006412">
    <property type="term" value="P:translation"/>
    <property type="evidence" value="ECO:0007669"/>
    <property type="project" value="UniProtKB-UniRule"/>
</dbReference>
<feature type="compositionally biased region" description="Basic residues" evidence="7">
    <location>
        <begin position="227"/>
        <end position="238"/>
    </location>
</feature>
<evidence type="ECO:0000256" key="2">
    <source>
        <dbReference type="ARBA" id="ARBA00022730"/>
    </source>
</evidence>
<dbReference type="InterPro" id="IPR057258">
    <property type="entry name" value="Ribosomal_uS3"/>
</dbReference>
<comment type="function">
    <text evidence="6">Binds the lower part of the 30S subunit head.</text>
</comment>
<dbReference type="Proteomes" id="UP000646946">
    <property type="component" value="Unassembled WGS sequence"/>
</dbReference>
<keyword evidence="5 6" id="KW-0687">Ribonucleoprotein</keyword>
<dbReference type="InterPro" id="IPR027488">
    <property type="entry name" value="Ribosomal_uS3_arc"/>
</dbReference>
<keyword evidence="10" id="KW-1185">Reference proteome</keyword>
<evidence type="ECO:0000256" key="7">
    <source>
        <dbReference type="SAM" id="MobiDB-lite"/>
    </source>
</evidence>
<keyword evidence="2 6" id="KW-0699">rRNA-binding</keyword>
<dbReference type="EMBL" id="DVAB01000024">
    <property type="protein sequence ID" value="HIK00486.1"/>
    <property type="molecule type" value="Genomic_DNA"/>
</dbReference>
<dbReference type="Pfam" id="PF07650">
    <property type="entry name" value="KH_2"/>
    <property type="match status" value="1"/>
</dbReference>
<feature type="compositionally biased region" description="Basic and acidic residues" evidence="7">
    <location>
        <begin position="208"/>
        <end position="226"/>
    </location>
</feature>
<reference evidence="9 10" key="1">
    <citation type="journal article" name="Nat. Commun.">
        <title>Undinarchaeota illuminate DPANN phylogeny and the impact of gene transfer on archaeal evolution.</title>
        <authorList>
            <person name="Dombrowski N."/>
            <person name="Williams T.A."/>
            <person name="Sun J."/>
            <person name="Woodcroft B.J."/>
            <person name="Lee J.H."/>
            <person name="Minh B.Q."/>
            <person name="Rinke C."/>
            <person name="Spang A."/>
        </authorList>
    </citation>
    <scope>NUCLEOTIDE SEQUENCE [LARGE SCALE GENOMIC DNA]</scope>
    <source>
        <strain evidence="9">MAG_bin1129</strain>
    </source>
</reference>
<feature type="region of interest" description="Disordered" evidence="7">
    <location>
        <begin position="208"/>
        <end position="238"/>
    </location>
</feature>
<dbReference type="AlphaFoldDB" id="A0A832XIA2"/>
<dbReference type="GO" id="GO:0019843">
    <property type="term" value="F:rRNA binding"/>
    <property type="evidence" value="ECO:0007669"/>
    <property type="project" value="UniProtKB-UniRule"/>
</dbReference>
<dbReference type="InterPro" id="IPR009019">
    <property type="entry name" value="KH_sf_prok-type"/>
</dbReference>
<proteinExistence type="inferred from homology"/>
<dbReference type="InterPro" id="IPR015946">
    <property type="entry name" value="KH_dom-like_a/b"/>
</dbReference>
<accession>A0A832XIA2</accession>
<dbReference type="PANTHER" id="PTHR11760:SF32">
    <property type="entry name" value="SMALL RIBOSOMAL SUBUNIT PROTEIN US3"/>
    <property type="match status" value="1"/>
</dbReference>
<evidence type="ECO:0000256" key="1">
    <source>
        <dbReference type="ARBA" id="ARBA00010761"/>
    </source>
</evidence>
<gene>
    <name evidence="6" type="primary">rps3</name>
    <name evidence="9" type="ORF">H1016_03030</name>
</gene>
<feature type="domain" description="KH type-2" evidence="8">
    <location>
        <begin position="17"/>
        <end position="86"/>
    </location>
</feature>
<dbReference type="Gene3D" id="3.30.1140.32">
    <property type="entry name" value="Ribosomal protein S3, C-terminal domain"/>
    <property type="match status" value="1"/>
</dbReference>
<dbReference type="InterPro" id="IPR005703">
    <property type="entry name" value="Ribosomal_uS3_euk/arc"/>
</dbReference>
<evidence type="ECO:0000313" key="10">
    <source>
        <dbReference type="Proteomes" id="UP000646946"/>
    </source>
</evidence>
<dbReference type="GO" id="GO:0022627">
    <property type="term" value="C:cytosolic small ribosomal subunit"/>
    <property type="evidence" value="ECO:0007669"/>
    <property type="project" value="UniProtKB-UniRule"/>
</dbReference>
<dbReference type="PROSITE" id="PS50823">
    <property type="entry name" value="KH_TYPE_2"/>
    <property type="match status" value="1"/>
</dbReference>
<dbReference type="NCBIfam" id="TIGR01008">
    <property type="entry name" value="uS3_euk_arch"/>
    <property type="match status" value="1"/>
</dbReference>
<dbReference type="InterPro" id="IPR004087">
    <property type="entry name" value="KH_dom"/>
</dbReference>
<dbReference type="CDD" id="cd02411">
    <property type="entry name" value="KH-II_30S_S3_arch"/>
    <property type="match status" value="1"/>
</dbReference>
<dbReference type="InterPro" id="IPR036419">
    <property type="entry name" value="Ribosomal_S3_C_sf"/>
</dbReference>
<dbReference type="SUPFAM" id="SSF54821">
    <property type="entry name" value="Ribosomal protein S3 C-terminal domain"/>
    <property type="match status" value="1"/>
</dbReference>
<dbReference type="GO" id="GO:0003735">
    <property type="term" value="F:structural constituent of ribosome"/>
    <property type="evidence" value="ECO:0007669"/>
    <property type="project" value="UniProtKB-UniRule"/>
</dbReference>
<evidence type="ECO:0000256" key="3">
    <source>
        <dbReference type="ARBA" id="ARBA00022884"/>
    </source>
</evidence>
<evidence type="ECO:0000256" key="4">
    <source>
        <dbReference type="ARBA" id="ARBA00022980"/>
    </source>
</evidence>
<sequence length="238" mass="26722">MAVERKFLQESLKKVLVDRYVREEMKKVGVGDTIVKRTPLGTRIIIEAVKPGLVIGRRGKNIQALTDAIKEKFNIENPQLEVGEIPIPEFNPGIMTKQLAQTLEAGVHFRRACYDMLQQIMRRGALGVMIIVTGKISGARARSEKFKSGYIRYCGEPALLYVKEATTQANLRQGIVGVKIKIMPPIENAIDALELRDVKYVEAGKEAEVSHEVVSEEKKEVKTEMHPKKRTKQKAGNK</sequence>
<dbReference type="SMART" id="SM00322">
    <property type="entry name" value="KH"/>
    <property type="match status" value="1"/>
</dbReference>
<evidence type="ECO:0000256" key="6">
    <source>
        <dbReference type="HAMAP-Rule" id="MF_01309"/>
    </source>
</evidence>
<dbReference type="SUPFAM" id="SSF54814">
    <property type="entry name" value="Prokaryotic type KH domain (KH-domain type II)"/>
    <property type="match status" value="1"/>
</dbReference>
<dbReference type="InterPro" id="IPR004044">
    <property type="entry name" value="KH_dom_type_2"/>
</dbReference>
<dbReference type="HAMAP" id="MF_01309_A">
    <property type="entry name" value="Ribosomal_uS3_A"/>
    <property type="match status" value="1"/>
</dbReference>
<keyword evidence="3 6" id="KW-0694">RNA-binding</keyword>